<dbReference type="InterPro" id="IPR044810">
    <property type="entry name" value="WRKY_plant"/>
</dbReference>
<gene>
    <name evidence="8" type="ORF">ES288_A05G452700v1</name>
</gene>
<reference evidence="8 9" key="1">
    <citation type="submission" date="2019-06" db="EMBL/GenBank/DDBJ databases">
        <title>WGS assembly of Gossypium darwinii.</title>
        <authorList>
            <person name="Chen Z.J."/>
            <person name="Sreedasyam A."/>
            <person name="Ando A."/>
            <person name="Song Q."/>
            <person name="De L."/>
            <person name="Hulse-Kemp A."/>
            <person name="Ding M."/>
            <person name="Ye W."/>
            <person name="Kirkbride R."/>
            <person name="Jenkins J."/>
            <person name="Plott C."/>
            <person name="Lovell J."/>
            <person name="Lin Y.-M."/>
            <person name="Vaughn R."/>
            <person name="Liu B."/>
            <person name="Li W."/>
            <person name="Simpson S."/>
            <person name="Scheffler B."/>
            <person name="Saski C."/>
            <person name="Grover C."/>
            <person name="Hu G."/>
            <person name="Conover J."/>
            <person name="Carlson J."/>
            <person name="Shu S."/>
            <person name="Boston L."/>
            <person name="Williams M."/>
            <person name="Peterson D."/>
            <person name="Mcgee K."/>
            <person name="Jones D."/>
            <person name="Wendel J."/>
            <person name="Stelly D."/>
            <person name="Grimwood J."/>
            <person name="Schmutz J."/>
        </authorList>
    </citation>
    <scope>NUCLEOTIDE SEQUENCE [LARGE SCALE GENOMIC DNA]</scope>
    <source>
        <strain evidence="8">1808015.09</strain>
    </source>
</reference>
<dbReference type="SUPFAM" id="SSF118290">
    <property type="entry name" value="WRKY DNA-binding domain"/>
    <property type="match status" value="1"/>
</dbReference>
<accession>A0A5D2GRB2</accession>
<dbReference type="Proteomes" id="UP000323506">
    <property type="component" value="Chromosome A05"/>
</dbReference>
<sequence length="304" mass="34443">MGTLSPWPETLSNNKKRVIQQLVHGQECATQLQILFHNPSEEGGRLSAEEILVQNILTSFNHTLSALSCIDSSEVSQNQTTCNDDSPWCEDRRSEGCSESSKRPGSKDKRGCYKRKRDAEAWTVVSATMEDGQAWRKYGQKKILNSIHPRSYFRCTRKYEQGCRAMKQVQRLEDDPQMYEITYIGTHTCTDSFRAPQIIPDSESWESQMGSHFQIPTKHHHLNPAAFPSVKQEAKEAAASDITDMDCMVWKEIMGGGGGGGFEYSLEHGMGCDYGDCRAFQYEFLKPAEIEHDYHFDGSECLMV</sequence>
<dbReference type="EMBL" id="CM017692">
    <property type="protein sequence ID" value="TYH20725.1"/>
    <property type="molecule type" value="Genomic_DNA"/>
</dbReference>
<protein>
    <recommendedName>
        <fullName evidence="7">WRKY domain-containing protein</fullName>
    </recommendedName>
</protein>
<comment type="subcellular location">
    <subcellularLocation>
        <location evidence="1">Nucleus</location>
    </subcellularLocation>
</comment>
<dbReference type="InterPro" id="IPR036576">
    <property type="entry name" value="WRKY_dom_sf"/>
</dbReference>
<keyword evidence="2" id="KW-0805">Transcription regulation</keyword>
<dbReference type="PANTHER" id="PTHR32096">
    <property type="entry name" value="WRKY TRANSCRIPTION FACTOR 30-RELATED-RELATED"/>
    <property type="match status" value="1"/>
</dbReference>
<feature type="domain" description="WRKY" evidence="7">
    <location>
        <begin position="124"/>
        <end position="187"/>
    </location>
</feature>
<evidence type="ECO:0000256" key="5">
    <source>
        <dbReference type="ARBA" id="ARBA00023242"/>
    </source>
</evidence>
<dbReference type="GO" id="GO:0005634">
    <property type="term" value="C:nucleus"/>
    <property type="evidence" value="ECO:0007669"/>
    <property type="project" value="UniProtKB-SubCell"/>
</dbReference>
<dbReference type="Gene3D" id="2.20.25.80">
    <property type="entry name" value="WRKY domain"/>
    <property type="match status" value="1"/>
</dbReference>
<proteinExistence type="predicted"/>
<evidence type="ECO:0000313" key="9">
    <source>
        <dbReference type="Proteomes" id="UP000323506"/>
    </source>
</evidence>
<dbReference type="InterPro" id="IPR003657">
    <property type="entry name" value="WRKY_dom"/>
</dbReference>
<evidence type="ECO:0000313" key="8">
    <source>
        <dbReference type="EMBL" id="TYH20725.1"/>
    </source>
</evidence>
<keyword evidence="4" id="KW-0804">Transcription</keyword>
<dbReference type="PANTHER" id="PTHR32096:SF146">
    <property type="entry name" value="WRKY TRANSCRIPTION FACTOR 19-RELATED"/>
    <property type="match status" value="1"/>
</dbReference>
<feature type="region of interest" description="Disordered" evidence="6">
    <location>
        <begin position="77"/>
        <end position="111"/>
    </location>
</feature>
<feature type="compositionally biased region" description="Basic and acidic residues" evidence="6">
    <location>
        <begin position="89"/>
        <end position="111"/>
    </location>
</feature>
<dbReference type="GO" id="GO:0003700">
    <property type="term" value="F:DNA-binding transcription factor activity"/>
    <property type="evidence" value="ECO:0007669"/>
    <property type="project" value="InterPro"/>
</dbReference>
<name>A0A5D2GRB2_GOSDA</name>
<dbReference type="GO" id="GO:0000976">
    <property type="term" value="F:transcription cis-regulatory region binding"/>
    <property type="evidence" value="ECO:0007669"/>
    <property type="project" value="TreeGrafter"/>
</dbReference>
<dbReference type="SMART" id="SM00774">
    <property type="entry name" value="WRKY"/>
    <property type="match status" value="1"/>
</dbReference>
<organism evidence="8 9">
    <name type="scientific">Gossypium darwinii</name>
    <name type="common">Darwin's cotton</name>
    <name type="synonym">Gossypium barbadense var. darwinii</name>
    <dbReference type="NCBI Taxonomy" id="34276"/>
    <lineage>
        <taxon>Eukaryota</taxon>
        <taxon>Viridiplantae</taxon>
        <taxon>Streptophyta</taxon>
        <taxon>Embryophyta</taxon>
        <taxon>Tracheophyta</taxon>
        <taxon>Spermatophyta</taxon>
        <taxon>Magnoliopsida</taxon>
        <taxon>eudicotyledons</taxon>
        <taxon>Gunneridae</taxon>
        <taxon>Pentapetalae</taxon>
        <taxon>rosids</taxon>
        <taxon>malvids</taxon>
        <taxon>Malvales</taxon>
        <taxon>Malvaceae</taxon>
        <taxon>Malvoideae</taxon>
        <taxon>Gossypium</taxon>
    </lineage>
</organism>
<keyword evidence="9" id="KW-1185">Reference proteome</keyword>
<evidence type="ECO:0000256" key="6">
    <source>
        <dbReference type="SAM" id="MobiDB-lite"/>
    </source>
</evidence>
<dbReference type="Pfam" id="PF03106">
    <property type="entry name" value="WRKY"/>
    <property type="match status" value="1"/>
</dbReference>
<evidence type="ECO:0000256" key="2">
    <source>
        <dbReference type="ARBA" id="ARBA00023015"/>
    </source>
</evidence>
<evidence type="ECO:0000256" key="3">
    <source>
        <dbReference type="ARBA" id="ARBA00023125"/>
    </source>
</evidence>
<keyword evidence="5" id="KW-0539">Nucleus</keyword>
<keyword evidence="3" id="KW-0238">DNA-binding</keyword>
<dbReference type="AlphaFoldDB" id="A0A5D2GRB2"/>
<dbReference type="PROSITE" id="PS50811">
    <property type="entry name" value="WRKY"/>
    <property type="match status" value="1"/>
</dbReference>
<evidence type="ECO:0000256" key="1">
    <source>
        <dbReference type="ARBA" id="ARBA00004123"/>
    </source>
</evidence>
<evidence type="ECO:0000256" key="4">
    <source>
        <dbReference type="ARBA" id="ARBA00023163"/>
    </source>
</evidence>
<evidence type="ECO:0000259" key="7">
    <source>
        <dbReference type="PROSITE" id="PS50811"/>
    </source>
</evidence>